<keyword evidence="5" id="KW-0238">DNA-binding</keyword>
<keyword evidence="2" id="KW-0863">Zinc-finger</keyword>
<proteinExistence type="predicted"/>
<sequence>MKQLQKNRIQIAALSETCMYDSGVKIINEFTWIFSGLPSVNKTRNAHGVAICLDKTAAKVWKDFGSEWEAVSERIVKIKLKCLFVNLTIISIYSPVNPTNNKKNDDSQKFYNDLQDVINRIPTEDMYIIMGDFNARVGWNNQKQQNLSNSIGPYAVDITNENGEKLIDLSTINNLIITNTFFKHKLVHQTSWMHPGNKQWHMIDYTLVNKKFRSSIEDCRMYRKAAGAIGTDHHLMRIKIKLHFRSRRKLFQKKVVYDPIKMKNDNALKQFQKDLIPTLSDATDKTISIDEKYDRFVEHMKTNAEKILKIDENKNRKHVLVSFRHMLVHRKKWRISIIFELFDDDANNDNFLSCLNSTTVETIVVNLNNKNMTDTYSTQNKSNKRSLASSGNTKLNDSSQNGTVKKRKADLTCAICQGHAFGYNFDQISCESCKAFFRRNAFHEIEKTKCFNPNNILNGIRCIIRYDAKQKCQRCRLLKCFESGMRKDFILTPEQKRSKQQCLTENRRIRSMLTSSDANNIQDTKPEKSPSTYNKCDPAIDFSSSSSCYLTEADWSCLHYIQHAYLSSLQSSPSASSVISLELAPDKMSAYMNTLDIQNFAAVKLINFIRQIPEFEELDESDRLLLVKYNLILLFAIRHALTFDTTREVIYDDNINSSVSPAEEAFAHHCKSLYILCYGYEFNRLFTSILHTIVSLVDNDPVIAQLLMLNMIFLKGLSAIDDQESSLNDGQRVFHAHTKYTNLLFRYLIERTSFDTAVTKLMRIIELLIKIQRLTRDFHQYIKSKVDVNYVNPLMKSLLHLS</sequence>
<dbReference type="InterPro" id="IPR005135">
    <property type="entry name" value="Endo/exonuclease/phosphatase"/>
</dbReference>
<keyword evidence="8" id="KW-0539">Nucleus</keyword>
<dbReference type="SUPFAM" id="SSF48508">
    <property type="entry name" value="Nuclear receptor ligand-binding domain"/>
    <property type="match status" value="1"/>
</dbReference>
<dbReference type="PROSITE" id="PS51030">
    <property type="entry name" value="NUCLEAR_REC_DBD_2"/>
    <property type="match status" value="1"/>
</dbReference>
<dbReference type="Pfam" id="PF00105">
    <property type="entry name" value="zf-C4"/>
    <property type="match status" value="1"/>
</dbReference>
<dbReference type="InterPro" id="IPR001628">
    <property type="entry name" value="Znf_hrmn_rcpt"/>
</dbReference>
<dbReference type="GO" id="GO:0045944">
    <property type="term" value="P:positive regulation of transcription by RNA polymerase II"/>
    <property type="evidence" value="ECO:0007669"/>
    <property type="project" value="TreeGrafter"/>
</dbReference>
<accession>A0A817TZY0</accession>
<name>A0A817TZY0_9BILA</name>
<evidence type="ECO:0000256" key="4">
    <source>
        <dbReference type="ARBA" id="ARBA00023015"/>
    </source>
</evidence>
<dbReference type="Gene3D" id="1.10.565.10">
    <property type="entry name" value="Retinoid X Receptor"/>
    <property type="match status" value="1"/>
</dbReference>
<dbReference type="PANTHER" id="PTHR24082">
    <property type="entry name" value="NUCLEAR HORMONE RECEPTOR"/>
    <property type="match status" value="1"/>
</dbReference>
<dbReference type="Pfam" id="PF00104">
    <property type="entry name" value="Hormone_recep"/>
    <property type="match status" value="1"/>
</dbReference>
<dbReference type="GO" id="GO:0003824">
    <property type="term" value="F:catalytic activity"/>
    <property type="evidence" value="ECO:0007669"/>
    <property type="project" value="InterPro"/>
</dbReference>
<dbReference type="GO" id="GO:0000978">
    <property type="term" value="F:RNA polymerase II cis-regulatory region sequence-specific DNA binding"/>
    <property type="evidence" value="ECO:0007669"/>
    <property type="project" value="TreeGrafter"/>
</dbReference>
<evidence type="ECO:0000256" key="9">
    <source>
        <dbReference type="SAM" id="MobiDB-lite"/>
    </source>
</evidence>
<dbReference type="SUPFAM" id="SSF57716">
    <property type="entry name" value="Glucocorticoid receptor-like (DNA-binding domain)"/>
    <property type="match status" value="1"/>
</dbReference>
<dbReference type="Pfam" id="PF14529">
    <property type="entry name" value="Exo_endo_phos_2"/>
    <property type="match status" value="1"/>
</dbReference>
<gene>
    <name evidence="12" type="ORF">TIS948_LOCUS20787</name>
</gene>
<protein>
    <recommendedName>
        <fullName evidence="14">Nuclear receptor</fullName>
    </recommendedName>
</protein>
<dbReference type="SUPFAM" id="SSF56219">
    <property type="entry name" value="DNase I-like"/>
    <property type="match status" value="1"/>
</dbReference>
<keyword evidence="6" id="KW-0804">Transcription</keyword>
<evidence type="ECO:0000256" key="3">
    <source>
        <dbReference type="ARBA" id="ARBA00022833"/>
    </source>
</evidence>
<dbReference type="InterPro" id="IPR050234">
    <property type="entry name" value="Nuclear_hormone_rcpt_NR1"/>
</dbReference>
<dbReference type="PANTHER" id="PTHR24082:SF283">
    <property type="entry name" value="NUCLEAR HORMONE RECEPTOR HR96"/>
    <property type="match status" value="1"/>
</dbReference>
<dbReference type="PROSITE" id="PS51843">
    <property type="entry name" value="NR_LBD"/>
    <property type="match status" value="1"/>
</dbReference>
<evidence type="ECO:0000256" key="1">
    <source>
        <dbReference type="ARBA" id="ARBA00022723"/>
    </source>
</evidence>
<dbReference type="Proteomes" id="UP000663825">
    <property type="component" value="Unassembled WGS sequence"/>
</dbReference>
<evidence type="ECO:0000256" key="2">
    <source>
        <dbReference type="ARBA" id="ARBA00022771"/>
    </source>
</evidence>
<dbReference type="InterPro" id="IPR013088">
    <property type="entry name" value="Znf_NHR/GATA"/>
</dbReference>
<dbReference type="GO" id="GO:0030154">
    <property type="term" value="P:cell differentiation"/>
    <property type="evidence" value="ECO:0007669"/>
    <property type="project" value="TreeGrafter"/>
</dbReference>
<evidence type="ECO:0000256" key="6">
    <source>
        <dbReference type="ARBA" id="ARBA00023163"/>
    </source>
</evidence>
<dbReference type="AlphaFoldDB" id="A0A817TZY0"/>
<dbReference type="Gene3D" id="3.30.50.10">
    <property type="entry name" value="Erythroid Transcription Factor GATA-1, subunit A"/>
    <property type="match status" value="1"/>
</dbReference>
<dbReference type="InterPro" id="IPR035500">
    <property type="entry name" value="NHR-like_dom_sf"/>
</dbReference>
<feature type="domain" description="NR LBD" evidence="11">
    <location>
        <begin position="570"/>
        <end position="802"/>
    </location>
</feature>
<dbReference type="InterPro" id="IPR036691">
    <property type="entry name" value="Endo/exonu/phosph_ase_sf"/>
</dbReference>
<feature type="region of interest" description="Disordered" evidence="9">
    <location>
        <begin position="374"/>
        <end position="401"/>
    </location>
</feature>
<dbReference type="GO" id="GO:0008270">
    <property type="term" value="F:zinc ion binding"/>
    <property type="evidence" value="ECO:0007669"/>
    <property type="project" value="UniProtKB-KW"/>
</dbReference>
<evidence type="ECO:0008006" key="14">
    <source>
        <dbReference type="Google" id="ProtNLM"/>
    </source>
</evidence>
<dbReference type="Gene3D" id="3.60.10.10">
    <property type="entry name" value="Endonuclease/exonuclease/phosphatase"/>
    <property type="match status" value="1"/>
</dbReference>
<evidence type="ECO:0000259" key="11">
    <source>
        <dbReference type="PROSITE" id="PS51843"/>
    </source>
</evidence>
<dbReference type="PRINTS" id="PR00047">
    <property type="entry name" value="STROIDFINGER"/>
</dbReference>
<dbReference type="GO" id="GO:0000122">
    <property type="term" value="P:negative regulation of transcription by RNA polymerase II"/>
    <property type="evidence" value="ECO:0007669"/>
    <property type="project" value="TreeGrafter"/>
</dbReference>
<keyword evidence="4" id="KW-0805">Transcription regulation</keyword>
<dbReference type="OrthoDB" id="9993861at2759"/>
<evidence type="ECO:0000256" key="7">
    <source>
        <dbReference type="ARBA" id="ARBA00023170"/>
    </source>
</evidence>
<keyword evidence="7" id="KW-0675">Receptor</keyword>
<dbReference type="EMBL" id="CAJNXB010003597">
    <property type="protein sequence ID" value="CAF3326654.1"/>
    <property type="molecule type" value="Genomic_DNA"/>
</dbReference>
<dbReference type="SMART" id="SM00399">
    <property type="entry name" value="ZnF_C4"/>
    <property type="match status" value="1"/>
</dbReference>
<evidence type="ECO:0000259" key="10">
    <source>
        <dbReference type="PROSITE" id="PS51030"/>
    </source>
</evidence>
<dbReference type="InterPro" id="IPR000536">
    <property type="entry name" value="Nucl_hrmn_rcpt_lig-bd"/>
</dbReference>
<keyword evidence="3" id="KW-0862">Zinc</keyword>
<evidence type="ECO:0000256" key="8">
    <source>
        <dbReference type="ARBA" id="ARBA00023242"/>
    </source>
</evidence>
<evidence type="ECO:0000313" key="13">
    <source>
        <dbReference type="Proteomes" id="UP000663825"/>
    </source>
</evidence>
<comment type="caution">
    <text evidence="12">The sequence shown here is derived from an EMBL/GenBank/DDBJ whole genome shotgun (WGS) entry which is preliminary data.</text>
</comment>
<evidence type="ECO:0000313" key="12">
    <source>
        <dbReference type="EMBL" id="CAF3326654.1"/>
    </source>
</evidence>
<dbReference type="GO" id="GO:0004879">
    <property type="term" value="F:nuclear receptor activity"/>
    <property type="evidence" value="ECO:0007669"/>
    <property type="project" value="TreeGrafter"/>
</dbReference>
<organism evidence="12 13">
    <name type="scientific">Rotaria socialis</name>
    <dbReference type="NCBI Taxonomy" id="392032"/>
    <lineage>
        <taxon>Eukaryota</taxon>
        <taxon>Metazoa</taxon>
        <taxon>Spiralia</taxon>
        <taxon>Gnathifera</taxon>
        <taxon>Rotifera</taxon>
        <taxon>Eurotatoria</taxon>
        <taxon>Bdelloidea</taxon>
        <taxon>Philodinida</taxon>
        <taxon>Philodinidae</taxon>
        <taxon>Rotaria</taxon>
    </lineage>
</organism>
<feature type="domain" description="Nuclear receptor" evidence="10">
    <location>
        <begin position="410"/>
        <end position="492"/>
    </location>
</feature>
<evidence type="ECO:0000256" key="5">
    <source>
        <dbReference type="ARBA" id="ARBA00023125"/>
    </source>
</evidence>
<keyword evidence="1" id="KW-0479">Metal-binding</keyword>
<reference evidence="12" key="1">
    <citation type="submission" date="2021-02" db="EMBL/GenBank/DDBJ databases">
        <authorList>
            <person name="Nowell W R."/>
        </authorList>
    </citation>
    <scope>NUCLEOTIDE SEQUENCE</scope>
</reference>